<evidence type="ECO:0000313" key="4">
    <source>
        <dbReference type="Proteomes" id="UP000197468"/>
    </source>
</evidence>
<dbReference type="InterPro" id="IPR011006">
    <property type="entry name" value="CheY-like_superfamily"/>
</dbReference>
<feature type="modified residue" description="4-aspartylphosphate" evidence="1">
    <location>
        <position position="202"/>
    </location>
</feature>
<dbReference type="PROSITE" id="PS50110">
    <property type="entry name" value="RESPONSE_REGULATORY"/>
    <property type="match status" value="1"/>
</dbReference>
<dbReference type="OrthoDB" id="8595302at2"/>
<name>A0A246JEQ2_9BURK</name>
<feature type="domain" description="Response regulatory" evidence="2">
    <location>
        <begin position="153"/>
        <end position="271"/>
    </location>
</feature>
<dbReference type="AlphaFoldDB" id="A0A246JEQ2"/>
<evidence type="ECO:0000259" key="2">
    <source>
        <dbReference type="PROSITE" id="PS50110"/>
    </source>
</evidence>
<dbReference type="InterPro" id="IPR001789">
    <property type="entry name" value="Sig_transdc_resp-reg_receiver"/>
</dbReference>
<dbReference type="Proteomes" id="UP000197468">
    <property type="component" value="Unassembled WGS sequence"/>
</dbReference>
<reference evidence="3 4" key="1">
    <citation type="journal article" date="2008" name="Int. J. Syst. Evol. Microbiol.">
        <title>Description of Roseateles aquatilis sp. nov. and Roseateles terrae sp. nov., in the class Betaproteobacteria, and emended description of the genus Roseateles.</title>
        <authorList>
            <person name="Gomila M."/>
            <person name="Bowien B."/>
            <person name="Falsen E."/>
            <person name="Moore E.R."/>
            <person name="Lalucat J."/>
        </authorList>
    </citation>
    <scope>NUCLEOTIDE SEQUENCE [LARGE SCALE GENOMIC DNA]</scope>
    <source>
        <strain evidence="3 4">CCUG 48205</strain>
    </source>
</reference>
<sequence>MEQEPAKSNSAITQAIQALLDRRSVPERKRLVALEAAAGIAYQQVRRRMMGETPWSAEEIKRVAAHFGEPLFGLLGALVEEQPGEPAVLCVAGTRTPCTIWPGPRAEQGFGPYVALAAESPGDAWTVVTATEATGRDAYEVRRLVVEMEQPRRVAVIDDDDDLGRAIVQFLRQKGLDAISYTTAEHLRTALETTSFDGYILDWVLSDGRAEELLPLIRAKNPHGPVIILTGQIDGEAQESDLATAMAAFRAQLYEKPSRALSLYNALELGFEAMPRA</sequence>
<accession>A0A246JEQ2</accession>
<proteinExistence type="predicted"/>
<protein>
    <recommendedName>
        <fullName evidence="2">Response regulatory domain-containing protein</fullName>
    </recommendedName>
</protein>
<evidence type="ECO:0000256" key="1">
    <source>
        <dbReference type="PROSITE-ProRule" id="PRU00169"/>
    </source>
</evidence>
<evidence type="ECO:0000313" key="3">
    <source>
        <dbReference type="EMBL" id="OWQ90967.1"/>
    </source>
</evidence>
<dbReference type="CDD" id="cd00156">
    <property type="entry name" value="REC"/>
    <property type="match status" value="1"/>
</dbReference>
<keyword evidence="1" id="KW-0597">Phosphoprotein</keyword>
<dbReference type="InterPro" id="IPR013975">
    <property type="entry name" value="Tscrpt_reg_BetR_N"/>
</dbReference>
<dbReference type="EMBL" id="NIOF01000004">
    <property type="protein sequence ID" value="OWQ90967.1"/>
    <property type="molecule type" value="Genomic_DNA"/>
</dbReference>
<dbReference type="SMART" id="SM00448">
    <property type="entry name" value="REC"/>
    <property type="match status" value="1"/>
</dbReference>
<gene>
    <name evidence="3" type="ORF">CDN99_12505</name>
</gene>
<dbReference type="RefSeq" id="WP_088385173.1">
    <property type="nucleotide sequence ID" value="NZ_NIOF01000004.1"/>
</dbReference>
<dbReference type="Pfam" id="PF00072">
    <property type="entry name" value="Response_reg"/>
    <property type="match status" value="1"/>
</dbReference>
<dbReference type="Pfam" id="PF08667">
    <property type="entry name" value="BetR"/>
    <property type="match status" value="1"/>
</dbReference>
<dbReference type="Gene3D" id="3.40.50.2300">
    <property type="match status" value="1"/>
</dbReference>
<comment type="caution">
    <text evidence="3">The sequence shown here is derived from an EMBL/GenBank/DDBJ whole genome shotgun (WGS) entry which is preliminary data.</text>
</comment>
<dbReference type="GO" id="GO:0000160">
    <property type="term" value="P:phosphorelay signal transduction system"/>
    <property type="evidence" value="ECO:0007669"/>
    <property type="project" value="InterPro"/>
</dbReference>
<dbReference type="SUPFAM" id="SSF52172">
    <property type="entry name" value="CheY-like"/>
    <property type="match status" value="1"/>
</dbReference>
<keyword evidence="4" id="KW-1185">Reference proteome</keyword>
<organism evidence="3 4">
    <name type="scientific">Roseateles aquatilis</name>
    <dbReference type="NCBI Taxonomy" id="431061"/>
    <lineage>
        <taxon>Bacteria</taxon>
        <taxon>Pseudomonadati</taxon>
        <taxon>Pseudomonadota</taxon>
        <taxon>Betaproteobacteria</taxon>
        <taxon>Burkholderiales</taxon>
        <taxon>Sphaerotilaceae</taxon>
        <taxon>Roseateles</taxon>
    </lineage>
</organism>